<feature type="transmembrane region" description="Helical" evidence="1">
    <location>
        <begin position="85"/>
        <end position="104"/>
    </location>
</feature>
<dbReference type="InterPro" id="IPR058349">
    <property type="entry name" value="DUF8036"/>
</dbReference>
<dbReference type="RefSeq" id="WP_071907301.1">
    <property type="nucleotide sequence ID" value="NZ_LT607756.1"/>
</dbReference>
<organism evidence="2 3">
    <name type="scientific">Methanobacterium congolense</name>
    <dbReference type="NCBI Taxonomy" id="118062"/>
    <lineage>
        <taxon>Archaea</taxon>
        <taxon>Methanobacteriati</taxon>
        <taxon>Methanobacteriota</taxon>
        <taxon>Methanomada group</taxon>
        <taxon>Methanobacteria</taxon>
        <taxon>Methanobacteriales</taxon>
        <taxon>Methanobacteriaceae</taxon>
        <taxon>Methanobacterium</taxon>
    </lineage>
</organism>
<protein>
    <submittedName>
        <fullName evidence="2">Uncharacterized protein</fullName>
    </submittedName>
</protein>
<dbReference type="Proteomes" id="UP000094707">
    <property type="component" value="Chromosome I"/>
</dbReference>
<sequence>MIFAESGLLNVIQYVAIGIGAVNILLLFGLLYIYWTSYRKIKSEFTIGLLYFTLVLLLQNVLATGVLIMLLISGAGTHSHEGMQHLLELFTLNAIQLVALSILFRITW</sequence>
<dbReference type="GeneID" id="30412504"/>
<evidence type="ECO:0000256" key="1">
    <source>
        <dbReference type="SAM" id="Phobius"/>
    </source>
</evidence>
<evidence type="ECO:0000313" key="2">
    <source>
        <dbReference type="EMBL" id="SCG86221.1"/>
    </source>
</evidence>
<feature type="transmembrane region" description="Helical" evidence="1">
    <location>
        <begin position="12"/>
        <end position="35"/>
    </location>
</feature>
<keyword evidence="3" id="KW-1185">Reference proteome</keyword>
<dbReference type="KEGG" id="mcub:MCBB_1666"/>
<reference evidence="2 3" key="1">
    <citation type="submission" date="2016-08" db="EMBL/GenBank/DDBJ databases">
        <authorList>
            <person name="Seilhamer J.J."/>
        </authorList>
    </citation>
    <scope>NUCLEOTIDE SEQUENCE [LARGE SCALE GENOMIC DNA]</scope>
    <source>
        <strain evidence="2">Buetzberg</strain>
    </source>
</reference>
<dbReference type="OrthoDB" id="68835at2157"/>
<evidence type="ECO:0000313" key="3">
    <source>
        <dbReference type="Proteomes" id="UP000094707"/>
    </source>
</evidence>
<dbReference type="EMBL" id="LT607756">
    <property type="protein sequence ID" value="SCG86221.1"/>
    <property type="molecule type" value="Genomic_DNA"/>
</dbReference>
<dbReference type="AlphaFoldDB" id="A0A1D3L3M1"/>
<keyword evidence="1" id="KW-0812">Transmembrane</keyword>
<dbReference type="Pfam" id="PF26119">
    <property type="entry name" value="DUF8036"/>
    <property type="match status" value="1"/>
</dbReference>
<dbReference type="STRING" id="118062.MCBB_1666"/>
<accession>A0A1D3L3M1</accession>
<keyword evidence="1" id="KW-0472">Membrane</keyword>
<keyword evidence="1" id="KW-1133">Transmembrane helix</keyword>
<feature type="transmembrane region" description="Helical" evidence="1">
    <location>
        <begin position="47"/>
        <end position="73"/>
    </location>
</feature>
<name>A0A1D3L3M1_9EURY</name>
<gene>
    <name evidence="2" type="ORF">MCBB_1666</name>
</gene>
<proteinExistence type="predicted"/>